<sequence>MRVCLDPGHGGYDPGAVGPGGLKEKDVTLAVALRAGFYLQESGAEVFFTRASDRVSWLPEVGRDLAARVEIANRGQADLYLSIHCNSAPTPEAGGIETYSFRQMGKAAEVARLIQAELVRELGLRDRGVKTAGFYVLRHTAMPAVLTELAFISNPREEKLLSDPGFQERAAKALARAVAVHYGLVLAPAPAAPRLVIDNRAVTGVPLQVIEGRTWVELRPFVAASGGTVEWNQETKTIVVYLKP</sequence>
<keyword evidence="4" id="KW-1185">Reference proteome</keyword>
<dbReference type="PANTHER" id="PTHR30404">
    <property type="entry name" value="N-ACETYLMURAMOYL-L-ALANINE AMIDASE"/>
    <property type="match status" value="1"/>
</dbReference>
<dbReference type="SMART" id="SM00646">
    <property type="entry name" value="Ami_3"/>
    <property type="match status" value="1"/>
</dbReference>
<reference evidence="3 4" key="1">
    <citation type="submission" date="2018-11" db="EMBL/GenBank/DDBJ databases">
        <title>Genomic Encyclopedia of Type Strains, Phase IV (KMG-IV): sequencing the most valuable type-strain genomes for metagenomic binning, comparative biology and taxonomic classification.</title>
        <authorList>
            <person name="Goeker M."/>
        </authorList>
    </citation>
    <scope>NUCLEOTIDE SEQUENCE [LARGE SCALE GENOMIC DNA]</scope>
    <source>
        <strain evidence="3 4">DSM 102936</strain>
    </source>
</reference>
<dbReference type="GO" id="GO:0030288">
    <property type="term" value="C:outer membrane-bounded periplasmic space"/>
    <property type="evidence" value="ECO:0007669"/>
    <property type="project" value="TreeGrafter"/>
</dbReference>
<protein>
    <submittedName>
        <fullName evidence="3">N-acetylmuramoyl-L-alanine amidase</fullName>
    </submittedName>
</protein>
<dbReference type="InterPro" id="IPR012854">
    <property type="entry name" value="Cu_amine_oxidase-like_N"/>
</dbReference>
<dbReference type="SUPFAM" id="SSF53187">
    <property type="entry name" value="Zn-dependent exopeptidases"/>
    <property type="match status" value="1"/>
</dbReference>
<evidence type="ECO:0000313" key="3">
    <source>
        <dbReference type="EMBL" id="RPF49680.1"/>
    </source>
</evidence>
<dbReference type="EMBL" id="RKRE01000001">
    <property type="protein sequence ID" value="RPF49680.1"/>
    <property type="molecule type" value="Genomic_DNA"/>
</dbReference>
<dbReference type="PANTHER" id="PTHR30404:SF0">
    <property type="entry name" value="N-ACETYLMURAMOYL-L-ALANINE AMIDASE AMIC"/>
    <property type="match status" value="1"/>
</dbReference>
<accession>A0A3N5B293</accession>
<organism evidence="3 4">
    <name type="scientific">Thermodesulfitimonas autotrophica</name>
    <dbReference type="NCBI Taxonomy" id="1894989"/>
    <lineage>
        <taxon>Bacteria</taxon>
        <taxon>Bacillati</taxon>
        <taxon>Bacillota</taxon>
        <taxon>Clostridia</taxon>
        <taxon>Thermoanaerobacterales</taxon>
        <taxon>Thermoanaerobacteraceae</taxon>
        <taxon>Thermodesulfitimonas</taxon>
    </lineage>
</organism>
<evidence type="ECO:0000313" key="4">
    <source>
        <dbReference type="Proteomes" id="UP000282654"/>
    </source>
</evidence>
<evidence type="ECO:0000256" key="1">
    <source>
        <dbReference type="ARBA" id="ARBA00022801"/>
    </source>
</evidence>
<dbReference type="RefSeq" id="WP_123927514.1">
    <property type="nucleotide sequence ID" value="NZ_RKRE01000001.1"/>
</dbReference>
<dbReference type="GO" id="GO:0009253">
    <property type="term" value="P:peptidoglycan catabolic process"/>
    <property type="evidence" value="ECO:0007669"/>
    <property type="project" value="InterPro"/>
</dbReference>
<dbReference type="InterPro" id="IPR050695">
    <property type="entry name" value="N-acetylmuramoyl_amidase_3"/>
</dbReference>
<dbReference type="GO" id="GO:0008745">
    <property type="term" value="F:N-acetylmuramoyl-L-alanine amidase activity"/>
    <property type="evidence" value="ECO:0007669"/>
    <property type="project" value="InterPro"/>
</dbReference>
<comment type="caution">
    <text evidence="3">The sequence shown here is derived from an EMBL/GenBank/DDBJ whole genome shotgun (WGS) entry which is preliminary data.</text>
</comment>
<proteinExistence type="predicted"/>
<feature type="domain" description="MurNAc-LAA" evidence="2">
    <location>
        <begin position="69"/>
        <end position="179"/>
    </location>
</feature>
<dbReference type="Pfam" id="PF01520">
    <property type="entry name" value="Amidase_3"/>
    <property type="match status" value="1"/>
</dbReference>
<name>A0A3N5B293_9THEO</name>
<dbReference type="InterPro" id="IPR002508">
    <property type="entry name" value="MurNAc-LAA_cat"/>
</dbReference>
<dbReference type="AlphaFoldDB" id="A0A3N5B293"/>
<keyword evidence="1" id="KW-0378">Hydrolase</keyword>
<dbReference type="Proteomes" id="UP000282654">
    <property type="component" value="Unassembled WGS sequence"/>
</dbReference>
<dbReference type="CDD" id="cd02696">
    <property type="entry name" value="MurNAc-LAA"/>
    <property type="match status" value="1"/>
</dbReference>
<dbReference type="Gene3D" id="3.40.630.40">
    <property type="entry name" value="Zn-dependent exopeptidases"/>
    <property type="match status" value="1"/>
</dbReference>
<evidence type="ECO:0000259" key="2">
    <source>
        <dbReference type="SMART" id="SM00646"/>
    </source>
</evidence>
<gene>
    <name evidence="3" type="ORF">EDD75_0500</name>
</gene>
<dbReference type="Pfam" id="PF07833">
    <property type="entry name" value="Cu_amine_oxidN1"/>
    <property type="match status" value="1"/>
</dbReference>
<dbReference type="OrthoDB" id="9772024at2"/>